<dbReference type="AlphaFoldDB" id="A0A1B8G8S2"/>
<feature type="region of interest" description="Disordered" evidence="2">
    <location>
        <begin position="607"/>
        <end position="632"/>
    </location>
</feature>
<evidence type="ECO:0000313" key="4">
    <source>
        <dbReference type="EMBL" id="OBT92228.1"/>
    </source>
</evidence>
<reference evidence="5" key="2">
    <citation type="journal article" date="2018" name="Nat. Commun.">
        <title>Extreme sensitivity to ultraviolet light in the fungal pathogen causing white-nose syndrome of bats.</title>
        <authorList>
            <person name="Palmer J.M."/>
            <person name="Drees K.P."/>
            <person name="Foster J.T."/>
            <person name="Lindner D.L."/>
        </authorList>
    </citation>
    <scope>NUCLEOTIDE SEQUENCE [LARGE SCALE GENOMIC DNA]</scope>
    <source>
        <strain evidence="5">UAMH 10579</strain>
    </source>
</reference>
<evidence type="ECO:0000259" key="3">
    <source>
        <dbReference type="Pfam" id="PF07859"/>
    </source>
</evidence>
<dbReference type="STRING" id="342668.A0A1B8G8S2"/>
<evidence type="ECO:0000256" key="1">
    <source>
        <dbReference type="ARBA" id="ARBA00022801"/>
    </source>
</evidence>
<dbReference type="PANTHER" id="PTHR48081:SF19">
    <property type="entry name" value="AB HYDROLASE SUPERFAMILY PROTEIN C4A8.06C"/>
    <property type="match status" value="1"/>
</dbReference>
<dbReference type="EMBL" id="KV460271">
    <property type="protein sequence ID" value="OBT92228.1"/>
    <property type="molecule type" value="Genomic_DNA"/>
</dbReference>
<protein>
    <recommendedName>
        <fullName evidence="3">Alpha/beta hydrolase fold-3 domain-containing protein</fullName>
    </recommendedName>
</protein>
<feature type="domain" description="Alpha/beta hydrolase fold-3" evidence="3">
    <location>
        <begin position="150"/>
        <end position="264"/>
    </location>
</feature>
<dbReference type="SUPFAM" id="SSF53474">
    <property type="entry name" value="alpha/beta-Hydrolases"/>
    <property type="match status" value="1"/>
</dbReference>
<sequence length="821" mass="89835">MPFNTATVGTAVTPTVIATLISHYLNRKKSKTRALKPTAHISYDEGLALIRQFLLYASHHTVEELQGFTSQKVPHPTWVKTKEVNIPPAQIAKAATTIQTQLGPEGIELVGGKTWWQWRRPGSELKAEWIEMRADYLARKKSADKGRRVMFYVHGGAYFFGSVDVHRYQLQRHARKLNARVFAPRYRLAPQFPFPAPLQDCLAAYLYLLESGQDASTIVMAGDSAGGGMVLSLLCILRDQGLPLPAGAALISPWVDLTHSFPSVAGDSTFDYVPPHGFHQRPSASWPPPNSDDIDAIMEALATQQAEKLKHVEGNDRASVVGYHVQDSEMGNQGPATTRLAIVPGKGPNISVAVDGKIVEVIDQIHMYTTNALLSHPLVSPALQPSLGGLPPLQILTGGGEILRDEQIYLAHKAANPSLYPPPEAFLKDNPIARKQINAWKPTDVQLQVWDDLCHVAPTLSFTRPAKHMYRSTAQFSAWALARAQKREIEILDDDAVSVISRSTSEHGVSPIENELAKGAIGKAGDPLPPFHHHMIRQRVDRHGNIFELAPASELPGCTMPREEIGSVKPGPARRWMAAKAKFDQRFAREKRKVQRRRIREMGEGYEVFGGEMPPPSALAGRRVKGKEAAERKRRTGWGLGMWSLWGSEHDKQTIQRELNAADVDTAAASPDDGAGAAGRGDSLGNSAVPVVGDAIQLEERERERSRSNSRRVSVMDRNQTGERGVDEDTPAADLVAMQQQAPNGRTVVNQYLTPEFAARRGAGDGVAGVERDGKPVRPKAGGEAFPFSVRGAEGERPESAASMATLMSEMGVRPVAEVER</sequence>
<dbReference type="GO" id="GO:0016787">
    <property type="term" value="F:hydrolase activity"/>
    <property type="evidence" value="ECO:0007669"/>
    <property type="project" value="UniProtKB-KW"/>
</dbReference>
<dbReference type="GeneID" id="28843384"/>
<accession>A0A1B8G8S2</accession>
<evidence type="ECO:0000313" key="5">
    <source>
        <dbReference type="Proteomes" id="UP000091956"/>
    </source>
</evidence>
<proteinExistence type="predicted"/>
<feature type="compositionally biased region" description="Basic and acidic residues" evidence="2">
    <location>
        <begin position="698"/>
        <end position="707"/>
    </location>
</feature>
<dbReference type="Gene3D" id="3.40.50.1820">
    <property type="entry name" value="alpha/beta hydrolase"/>
    <property type="match status" value="1"/>
</dbReference>
<keyword evidence="1" id="KW-0378">Hydrolase</keyword>
<dbReference type="PANTHER" id="PTHR48081">
    <property type="entry name" value="AB HYDROLASE SUPERFAMILY PROTEIN C4A8.06C"/>
    <property type="match status" value="1"/>
</dbReference>
<dbReference type="Proteomes" id="UP000091956">
    <property type="component" value="Unassembled WGS sequence"/>
</dbReference>
<keyword evidence="5" id="KW-1185">Reference proteome</keyword>
<dbReference type="OrthoDB" id="2336090at2759"/>
<name>A0A1B8G8S2_9PEZI</name>
<dbReference type="InterPro" id="IPR029058">
    <property type="entry name" value="AB_hydrolase_fold"/>
</dbReference>
<gene>
    <name evidence="4" type="ORF">VE01_09998</name>
</gene>
<feature type="region of interest" description="Disordered" evidence="2">
    <location>
        <begin position="667"/>
        <end position="727"/>
    </location>
</feature>
<organism evidence="4 5">
    <name type="scientific">Pseudogymnoascus verrucosus</name>
    <dbReference type="NCBI Taxonomy" id="342668"/>
    <lineage>
        <taxon>Eukaryota</taxon>
        <taxon>Fungi</taxon>
        <taxon>Dikarya</taxon>
        <taxon>Ascomycota</taxon>
        <taxon>Pezizomycotina</taxon>
        <taxon>Leotiomycetes</taxon>
        <taxon>Thelebolales</taxon>
        <taxon>Thelebolaceae</taxon>
        <taxon>Pseudogymnoascus</taxon>
    </lineage>
</organism>
<feature type="region of interest" description="Disordered" evidence="2">
    <location>
        <begin position="764"/>
        <end position="800"/>
    </location>
</feature>
<dbReference type="RefSeq" id="XP_018125961.1">
    <property type="nucleotide sequence ID" value="XM_018279405.2"/>
</dbReference>
<evidence type="ECO:0000256" key="2">
    <source>
        <dbReference type="SAM" id="MobiDB-lite"/>
    </source>
</evidence>
<dbReference type="Pfam" id="PF07859">
    <property type="entry name" value="Abhydrolase_3"/>
    <property type="match status" value="1"/>
</dbReference>
<dbReference type="InterPro" id="IPR013094">
    <property type="entry name" value="AB_hydrolase_3"/>
</dbReference>
<reference evidence="4 5" key="1">
    <citation type="submission" date="2016-03" db="EMBL/GenBank/DDBJ databases">
        <title>Comparative genomics of Pseudogymnoascus destructans, the fungus causing white-nose syndrome of bats.</title>
        <authorList>
            <person name="Palmer J.M."/>
            <person name="Drees K.P."/>
            <person name="Foster J.T."/>
            <person name="Lindner D.L."/>
        </authorList>
    </citation>
    <scope>NUCLEOTIDE SEQUENCE [LARGE SCALE GENOMIC DNA]</scope>
    <source>
        <strain evidence="4 5">UAMH 10579</strain>
    </source>
</reference>
<dbReference type="InterPro" id="IPR050300">
    <property type="entry name" value="GDXG_lipolytic_enzyme"/>
</dbReference>